<dbReference type="RefSeq" id="XP_012337642.1">
    <property type="nucleotide sequence ID" value="XM_012482219.1"/>
</dbReference>
<feature type="compositionally biased region" description="Basic and acidic residues" evidence="2">
    <location>
        <begin position="44"/>
        <end position="57"/>
    </location>
</feature>
<dbReference type="EMBL" id="KQ001713">
    <property type="protein sequence ID" value="KJP85739.1"/>
    <property type="molecule type" value="Genomic_DNA"/>
</dbReference>
<dbReference type="OrthoDB" id="387008at2759"/>
<dbReference type="AlphaFoldDB" id="A0A0D9QFG7"/>
<feature type="region of interest" description="Disordered" evidence="2">
    <location>
        <begin position="326"/>
        <end position="374"/>
    </location>
</feature>
<dbReference type="OMA" id="SYMDQYI"/>
<feature type="region of interest" description="Disordered" evidence="2">
    <location>
        <begin position="1"/>
        <end position="59"/>
    </location>
</feature>
<evidence type="ECO:0000256" key="2">
    <source>
        <dbReference type="SAM" id="MobiDB-lite"/>
    </source>
</evidence>
<feature type="compositionally biased region" description="Polar residues" evidence="2">
    <location>
        <begin position="16"/>
        <end position="26"/>
    </location>
</feature>
<evidence type="ECO:0000313" key="3">
    <source>
        <dbReference type="EMBL" id="KJP85739.1"/>
    </source>
</evidence>
<gene>
    <name evidence="3" type="ORF">AK88_04609</name>
</gene>
<reference evidence="3 4" key="1">
    <citation type="submission" date="2014-03" db="EMBL/GenBank/DDBJ databases">
        <title>The Genome Sequence of Plasmodium fragile nilgiri.</title>
        <authorList>
            <consortium name="The Broad Institute Genomics Platform"/>
            <consortium name="The Broad Institute Genome Sequencing Center for Infectious Disease"/>
            <person name="Neafsey D."/>
            <person name="Duraisingh M."/>
            <person name="Young S.K."/>
            <person name="Zeng Q."/>
            <person name="Gargeya S."/>
            <person name="Abouelleil A."/>
            <person name="Alvarado L."/>
            <person name="Chapman S.B."/>
            <person name="Gainer-Dewar J."/>
            <person name="Goldberg J."/>
            <person name="Griggs A."/>
            <person name="Gujja S."/>
            <person name="Hansen M."/>
            <person name="Howarth C."/>
            <person name="Imamovic A."/>
            <person name="Larimer J."/>
            <person name="Pearson M."/>
            <person name="Poon T.W."/>
            <person name="Priest M."/>
            <person name="Roberts A."/>
            <person name="Saif S."/>
            <person name="Shea T."/>
            <person name="Sykes S."/>
            <person name="Wortman J."/>
            <person name="Nusbaum C."/>
            <person name="Birren B."/>
        </authorList>
    </citation>
    <scope>NUCLEOTIDE SEQUENCE [LARGE SCALE GENOMIC DNA]</scope>
    <source>
        <strain evidence="4">nilgiri</strain>
    </source>
</reference>
<protein>
    <submittedName>
        <fullName evidence="3">Uncharacterized protein</fullName>
    </submittedName>
</protein>
<keyword evidence="1" id="KW-0175">Coiled coil</keyword>
<dbReference type="Proteomes" id="UP000054561">
    <property type="component" value="Unassembled WGS sequence"/>
</dbReference>
<organism evidence="3 4">
    <name type="scientific">Plasmodium fragile</name>
    <dbReference type="NCBI Taxonomy" id="5857"/>
    <lineage>
        <taxon>Eukaryota</taxon>
        <taxon>Sar</taxon>
        <taxon>Alveolata</taxon>
        <taxon>Apicomplexa</taxon>
        <taxon>Aconoidasida</taxon>
        <taxon>Haemosporida</taxon>
        <taxon>Plasmodiidae</taxon>
        <taxon>Plasmodium</taxon>
        <taxon>Plasmodium (Plasmodium)</taxon>
    </lineage>
</organism>
<dbReference type="VEuPathDB" id="PlasmoDB:AK88_04609"/>
<accession>A0A0D9QFG7</accession>
<dbReference type="GeneID" id="24269923"/>
<feature type="coiled-coil region" evidence="1">
    <location>
        <begin position="246"/>
        <end position="322"/>
    </location>
</feature>
<evidence type="ECO:0000256" key="1">
    <source>
        <dbReference type="SAM" id="Coils"/>
    </source>
</evidence>
<feature type="compositionally biased region" description="Basic and acidic residues" evidence="2">
    <location>
        <begin position="329"/>
        <end position="362"/>
    </location>
</feature>
<sequence>MEGPNHSADKSESGPRGTNSANTTFSFEMLDMIITGGSHGLSKSQEKETNRKTENITEKGLFGASEERVEISCEAKGKKRKSSIREKTANSYGDAVEFKKQFHNLGKKEKKKKKVYNMNSEVAVGSGSEFPLVGEFLPVEDTPVLASCKGDTPLPSALMDCLSGSNSSGVEHCRMSIESNGHNGTNGQNGNHMNKEDVESQLAKMEQTDEEVLLSGNIDCTNCKYYLKELTSRNYMDFSYMDQYISEGERNLLLLKNKKIEELENENKLMKHSMKNLKEENRCLESKLDKVADSLSDLRSHMDKLMEENKSLKEVNKRLRVNLQKGQSCRKEVEETNRECADKEDASSSARGRQDPRGRDFENSIDNELFNELY</sequence>
<keyword evidence="4" id="KW-1185">Reference proteome</keyword>
<name>A0A0D9QFG7_PLAFR</name>
<proteinExistence type="predicted"/>
<evidence type="ECO:0000313" key="4">
    <source>
        <dbReference type="Proteomes" id="UP000054561"/>
    </source>
</evidence>